<reference evidence="2 3" key="1">
    <citation type="submission" date="2017-09" db="EMBL/GenBank/DDBJ databases">
        <title>WGS assembly of Aquilegia coerulea Goldsmith.</title>
        <authorList>
            <person name="Hodges S."/>
            <person name="Kramer E."/>
            <person name="Nordborg M."/>
            <person name="Tomkins J."/>
            <person name="Borevitz J."/>
            <person name="Derieg N."/>
            <person name="Yan J."/>
            <person name="Mihaltcheva S."/>
            <person name="Hayes R.D."/>
            <person name="Rokhsar D."/>
        </authorList>
    </citation>
    <scope>NUCLEOTIDE SEQUENCE [LARGE SCALE GENOMIC DNA]</scope>
    <source>
        <strain evidence="3">cv. Goldsmith</strain>
    </source>
</reference>
<feature type="region of interest" description="Disordered" evidence="1">
    <location>
        <begin position="212"/>
        <end position="253"/>
    </location>
</feature>
<dbReference type="STRING" id="218851.A0A2G5CUR1"/>
<dbReference type="PANTHER" id="PTHR33645">
    <property type="entry name" value="AMINOPEPTIDASE (DUF3754)"/>
    <property type="match status" value="1"/>
</dbReference>
<keyword evidence="3" id="KW-1185">Reference proteome</keyword>
<feature type="compositionally biased region" description="Low complexity" evidence="1">
    <location>
        <begin position="88"/>
        <end position="103"/>
    </location>
</feature>
<evidence type="ECO:0000313" key="3">
    <source>
        <dbReference type="Proteomes" id="UP000230069"/>
    </source>
</evidence>
<organism evidence="2 3">
    <name type="scientific">Aquilegia coerulea</name>
    <name type="common">Rocky mountain columbine</name>
    <dbReference type="NCBI Taxonomy" id="218851"/>
    <lineage>
        <taxon>Eukaryota</taxon>
        <taxon>Viridiplantae</taxon>
        <taxon>Streptophyta</taxon>
        <taxon>Embryophyta</taxon>
        <taxon>Tracheophyta</taxon>
        <taxon>Spermatophyta</taxon>
        <taxon>Magnoliopsida</taxon>
        <taxon>Ranunculales</taxon>
        <taxon>Ranunculaceae</taxon>
        <taxon>Thalictroideae</taxon>
        <taxon>Aquilegia</taxon>
    </lineage>
</organism>
<accession>A0A2G5CUR1</accession>
<dbReference type="EMBL" id="KZ305054">
    <property type="protein sequence ID" value="PIA35022.1"/>
    <property type="molecule type" value="Genomic_DNA"/>
</dbReference>
<dbReference type="Pfam" id="PF12576">
    <property type="entry name" value="DUF3754"/>
    <property type="match status" value="1"/>
</dbReference>
<name>A0A2G5CUR1_AQUCA</name>
<dbReference type="PANTHER" id="PTHR33645:SF2">
    <property type="entry name" value="FAMILY PROTEIN, PUTATIVE (DUF3754)-RELATED"/>
    <property type="match status" value="1"/>
</dbReference>
<evidence type="ECO:0000313" key="2">
    <source>
        <dbReference type="EMBL" id="PIA35022.1"/>
    </source>
</evidence>
<dbReference type="InParanoid" id="A0A2G5CUR1"/>
<dbReference type="AlphaFoldDB" id="A0A2G5CUR1"/>
<evidence type="ECO:0000256" key="1">
    <source>
        <dbReference type="SAM" id="MobiDB-lite"/>
    </source>
</evidence>
<dbReference type="FunCoup" id="A0A2G5CUR1">
    <property type="interactions" value="595"/>
</dbReference>
<feature type="compositionally biased region" description="Low complexity" evidence="1">
    <location>
        <begin position="212"/>
        <end position="229"/>
    </location>
</feature>
<gene>
    <name evidence="2" type="ORF">AQUCO_03700340v1</name>
</gene>
<proteinExistence type="predicted"/>
<sequence length="643" mass="73129">MMISSKLNFTTTTCNKKNLNTYSSPSPCYSYSSFISNHHHHHHQVINIVNTSLKSTTITIVVSSSPAAPLSKLLRPLTLRVVRVRCQQQMQTPSSSPSSSSSSILETQEKEKEEENEEEFHYPSKSNITSSSSKEKEKEEGRGICGIKVPRQKYISVSKSDLLVAILSSFFEIDDIASRRDFTRFSECLDSIIHAEHKGILEDMRTNYHFLSSSSSSSQTNTNTNTNTNAGKESFTFREEEEEEGNYYSNSPRREDQPLFSYLLDNLRTFLFRGIRISSPLNPTTTTTTNNSTTADHSSIAVASRFQRAFLKLLQDAQFEELSVRDLLLTSALNTDYLLTLPIYVDWKRASDSNAIVFRRGYATERQKGFLIVEKLDYLQSKLLQAIFFSLSKPLGEVAVLIKEAIESASQRQELQIWIERVKVWLKEPFSQKAYSDYARTFDNQLASNQLFVSDLPIWLAAQRAVPRYEGLLSPVGPRGRLLRRLLTWIGLIPSTPKTSLELNSDSTTSEPYLRPSFLSRITLSDIWRPATKEYCGNDFLKMLKTAISILFSQSTLQEPAFQELILLYNEKQGQIETEYKAEISSLKLKIYEKIPIPDLPVVFPDKKLSFRILDTVRLDVASILGLLAFLVNYKFEDILSSP</sequence>
<dbReference type="InterPro" id="IPR022227">
    <property type="entry name" value="DUF3754"/>
</dbReference>
<protein>
    <submittedName>
        <fullName evidence="2">Uncharacterized protein</fullName>
    </submittedName>
</protein>
<dbReference type="OrthoDB" id="2020015at2759"/>
<dbReference type="Proteomes" id="UP000230069">
    <property type="component" value="Unassembled WGS sequence"/>
</dbReference>
<feature type="region of interest" description="Disordered" evidence="1">
    <location>
        <begin position="88"/>
        <end position="141"/>
    </location>
</feature>